<dbReference type="STRING" id="1423788.FC78_GL000137"/>
<dbReference type="PATRIC" id="fig|1423788.3.peg.143"/>
<reference evidence="2 3" key="1">
    <citation type="journal article" date="2015" name="Genome Announc.">
        <title>Expanding the biotechnology potential of lactobacilli through comparative genomics of 213 strains and associated genera.</title>
        <authorList>
            <person name="Sun Z."/>
            <person name="Harris H.M."/>
            <person name="McCann A."/>
            <person name="Guo C."/>
            <person name="Argimon S."/>
            <person name="Zhang W."/>
            <person name="Yang X."/>
            <person name="Jeffery I.B."/>
            <person name="Cooney J.C."/>
            <person name="Kagawa T.F."/>
            <person name="Liu W."/>
            <person name="Song Y."/>
            <person name="Salvetti E."/>
            <person name="Wrobel A."/>
            <person name="Rasinkangas P."/>
            <person name="Parkhill J."/>
            <person name="Rea M.C."/>
            <person name="O'Sullivan O."/>
            <person name="Ritari J."/>
            <person name="Douillard F.P."/>
            <person name="Paul Ross R."/>
            <person name="Yang R."/>
            <person name="Briner A.E."/>
            <person name="Felis G.E."/>
            <person name="de Vos W.M."/>
            <person name="Barrangou R."/>
            <person name="Klaenhammer T.R."/>
            <person name="Caufield P.W."/>
            <person name="Cui Y."/>
            <person name="Zhang H."/>
            <person name="O'Toole P.W."/>
        </authorList>
    </citation>
    <scope>NUCLEOTIDE SEQUENCE [LARGE SCALE GENOMIC DNA]</scope>
    <source>
        <strain evidence="2 3">DSM 19674</strain>
    </source>
</reference>
<gene>
    <name evidence="2" type="ORF">FC78_GL000137</name>
</gene>
<protein>
    <submittedName>
        <fullName evidence="2">ROK family protein</fullName>
    </submittedName>
</protein>
<name>A0A0R1KDS9_9LACO</name>
<dbReference type="InterPro" id="IPR043129">
    <property type="entry name" value="ATPase_NBD"/>
</dbReference>
<proteinExistence type="inferred from homology"/>
<dbReference type="PANTHER" id="PTHR18964">
    <property type="entry name" value="ROK (REPRESSOR, ORF, KINASE) FAMILY"/>
    <property type="match status" value="1"/>
</dbReference>
<keyword evidence="3" id="KW-1185">Reference proteome</keyword>
<dbReference type="EMBL" id="AZDY01000041">
    <property type="protein sequence ID" value="KRK81838.1"/>
    <property type="molecule type" value="Genomic_DNA"/>
</dbReference>
<dbReference type="Pfam" id="PF00480">
    <property type="entry name" value="ROK"/>
    <property type="match status" value="1"/>
</dbReference>
<accession>A0A0R1KDS9</accession>
<dbReference type="Gene3D" id="3.30.420.40">
    <property type="match status" value="2"/>
</dbReference>
<comment type="similarity">
    <text evidence="1">Belongs to the ROK (NagC/XylR) family.</text>
</comment>
<sequence>MKTIALGERIMKDVALIDVGGTSIKYGLWDSKNDQLVEKGAFDTPKDLAGYYAGLTKVINDFKTNHELAGVGMSTPGAVNKETGIIEGASALPYIHNFKIQDELEKRFGLPVSMENDANCAALAEMDRGVAKGLKNLIFIVIGTGVGGSVIMDGHVHHGKHLFGGEFGYTLAEGYKTLSNVGTAVSLAKRYNEAKGTNYSGKDIFDLAKNGDKLAQEYAHDLYHHLAVAIYNLQYGFDPEMIVLGGGISQSDTLIPNIEKEIQIILDKVEIAPFMPVIKSCKYHNDANLIGAYVDFKQSM</sequence>
<dbReference type="PANTHER" id="PTHR18964:SF170">
    <property type="entry name" value="SUGAR KINASE"/>
    <property type="match status" value="1"/>
</dbReference>
<dbReference type="CDD" id="cd24152">
    <property type="entry name" value="ASKHA_NBD_ROK-like"/>
    <property type="match status" value="1"/>
</dbReference>
<evidence type="ECO:0000313" key="2">
    <source>
        <dbReference type="EMBL" id="KRK81838.1"/>
    </source>
</evidence>
<dbReference type="InterPro" id="IPR000600">
    <property type="entry name" value="ROK"/>
</dbReference>
<organism evidence="2 3">
    <name type="scientific">Companilactobacillus bobalius DSM 19674</name>
    <dbReference type="NCBI Taxonomy" id="1423788"/>
    <lineage>
        <taxon>Bacteria</taxon>
        <taxon>Bacillati</taxon>
        <taxon>Bacillota</taxon>
        <taxon>Bacilli</taxon>
        <taxon>Lactobacillales</taxon>
        <taxon>Lactobacillaceae</taxon>
        <taxon>Companilactobacillus</taxon>
        <taxon>Companilactobacillus bobalius</taxon>
    </lineage>
</organism>
<dbReference type="AlphaFoldDB" id="A0A0R1KDS9"/>
<dbReference type="SUPFAM" id="SSF53067">
    <property type="entry name" value="Actin-like ATPase domain"/>
    <property type="match status" value="1"/>
</dbReference>
<comment type="caution">
    <text evidence="2">The sequence shown here is derived from an EMBL/GenBank/DDBJ whole genome shotgun (WGS) entry which is preliminary data.</text>
</comment>
<evidence type="ECO:0000256" key="1">
    <source>
        <dbReference type="ARBA" id="ARBA00006479"/>
    </source>
</evidence>
<evidence type="ECO:0000313" key="3">
    <source>
        <dbReference type="Proteomes" id="UP000051515"/>
    </source>
</evidence>
<dbReference type="Proteomes" id="UP000051515">
    <property type="component" value="Unassembled WGS sequence"/>
</dbReference>